<gene>
    <name evidence="1" type="ORF">SPAPADRAFT_50081</name>
</gene>
<keyword evidence="2" id="KW-1185">Reference proteome</keyword>
<protein>
    <submittedName>
        <fullName evidence="1">Uncharacterized protein</fullName>
    </submittedName>
</protein>
<sequence length="318" mass="36729">MVFRVSGLLFDIVKTQYPWIEVIAEDENGYYHSQYPLQEYHYTQLILSRRAGIPFLNGCQEMPWVKKLTIYLNVVPEQSLNEIKYLSGLEDLGIDAVDMDDLEVLCKIGLRDIPIKKLRISVPELIDVKGLQKITKMFDLEKITAFQLHLWKVDTYPENFSSGIQKLLSALVNVTSLSIICQNIDFGKVLESVKPNSLHTLHLKIVQVGNDIHTFQLENILNYQEHSLQQFYLSNKKPQGGGRFYGLQEFERIYKKETNPLIPNQQPVGIFEIRRMIDAGKFQKLNRVLINESCYFIKRLSNGMIHLVPCNSLIPDNP</sequence>
<dbReference type="EMBL" id="GL996501">
    <property type="protein sequence ID" value="EGW33169.1"/>
    <property type="molecule type" value="Genomic_DNA"/>
</dbReference>
<organism evidence="2">
    <name type="scientific">Spathaspora passalidarum (strain NRRL Y-27907 / 11-Y1)</name>
    <dbReference type="NCBI Taxonomy" id="619300"/>
    <lineage>
        <taxon>Eukaryota</taxon>
        <taxon>Fungi</taxon>
        <taxon>Dikarya</taxon>
        <taxon>Ascomycota</taxon>
        <taxon>Saccharomycotina</taxon>
        <taxon>Pichiomycetes</taxon>
        <taxon>Debaryomycetaceae</taxon>
        <taxon>Spathaspora</taxon>
    </lineage>
</organism>
<dbReference type="Proteomes" id="UP000000709">
    <property type="component" value="Unassembled WGS sequence"/>
</dbReference>
<proteinExistence type="predicted"/>
<evidence type="ECO:0000313" key="2">
    <source>
        <dbReference type="Proteomes" id="UP000000709"/>
    </source>
</evidence>
<dbReference type="RefSeq" id="XP_007374684.1">
    <property type="nucleotide sequence ID" value="XM_007374622.1"/>
</dbReference>
<dbReference type="InParanoid" id="G3ALC6"/>
<name>G3ALC6_SPAPN</name>
<dbReference type="OrthoDB" id="4016968at2759"/>
<dbReference type="GeneID" id="18871401"/>
<dbReference type="HOGENOM" id="CLU_057903_0_0_1"/>
<evidence type="ECO:0000313" key="1">
    <source>
        <dbReference type="EMBL" id="EGW33169.1"/>
    </source>
</evidence>
<dbReference type="AlphaFoldDB" id="G3ALC6"/>
<dbReference type="KEGG" id="spaa:SPAPADRAFT_50081"/>
<accession>G3ALC6</accession>
<reference evidence="1 2" key="1">
    <citation type="journal article" date="2011" name="Proc. Natl. Acad. Sci. U.S.A.">
        <title>Comparative genomics of xylose-fermenting fungi for enhanced biofuel production.</title>
        <authorList>
            <person name="Wohlbach D.J."/>
            <person name="Kuo A."/>
            <person name="Sato T.K."/>
            <person name="Potts K.M."/>
            <person name="Salamov A.A."/>
            <person name="LaButti K.M."/>
            <person name="Sun H."/>
            <person name="Clum A."/>
            <person name="Pangilinan J.L."/>
            <person name="Lindquist E.A."/>
            <person name="Lucas S."/>
            <person name="Lapidus A."/>
            <person name="Jin M."/>
            <person name="Gunawan C."/>
            <person name="Balan V."/>
            <person name="Dale B.E."/>
            <person name="Jeffries T.W."/>
            <person name="Zinkel R."/>
            <person name="Barry K.W."/>
            <person name="Grigoriev I.V."/>
            <person name="Gasch A.P."/>
        </authorList>
    </citation>
    <scope>NUCLEOTIDE SEQUENCE [LARGE SCALE GENOMIC DNA]</scope>
    <source>
        <strain evidence="2">NRRL Y-27907 / 11-Y1</strain>
    </source>
</reference>